<feature type="domain" description="ABC transmembrane type-1" evidence="9">
    <location>
        <begin position="58"/>
        <end position="250"/>
    </location>
</feature>
<evidence type="ECO:0000256" key="1">
    <source>
        <dbReference type="ARBA" id="ARBA00004429"/>
    </source>
</evidence>
<dbReference type="OrthoDB" id="9782004at2"/>
<feature type="transmembrane region" description="Helical" evidence="8">
    <location>
        <begin position="226"/>
        <end position="249"/>
    </location>
</feature>
<comment type="similarity">
    <text evidence="8">Belongs to the binding-protein-dependent transport system permease family.</text>
</comment>
<dbReference type="SUPFAM" id="SSF161098">
    <property type="entry name" value="MetI-like"/>
    <property type="match status" value="1"/>
</dbReference>
<dbReference type="Proteomes" id="UP000031972">
    <property type="component" value="Unassembled WGS sequence"/>
</dbReference>
<dbReference type="CDD" id="cd06261">
    <property type="entry name" value="TM_PBP2"/>
    <property type="match status" value="1"/>
</dbReference>
<keyword evidence="2 8" id="KW-0813">Transport</keyword>
<gene>
    <name evidence="10" type="ORF">KR50_13310</name>
</gene>
<accession>A0A0C2VWF9</accession>
<keyword evidence="6 8" id="KW-1133">Transmembrane helix</keyword>
<keyword evidence="4" id="KW-0997">Cell inner membrane</keyword>
<evidence type="ECO:0000256" key="7">
    <source>
        <dbReference type="ARBA" id="ARBA00023136"/>
    </source>
</evidence>
<feature type="transmembrane region" description="Helical" evidence="8">
    <location>
        <begin position="123"/>
        <end position="142"/>
    </location>
</feature>
<comment type="subcellular location">
    <subcellularLocation>
        <location evidence="1">Cell inner membrane</location>
        <topology evidence="1">Multi-pass membrane protein</topology>
    </subcellularLocation>
    <subcellularLocation>
        <location evidence="8">Cell membrane</location>
        <topology evidence="8">Multi-pass membrane protein</topology>
    </subcellularLocation>
</comment>
<comment type="caution">
    <text evidence="10">The sequence shown here is derived from an EMBL/GenBank/DDBJ whole genome shotgun (WGS) entry which is preliminary data.</text>
</comment>
<dbReference type="Pfam" id="PF00528">
    <property type="entry name" value="BPD_transp_1"/>
    <property type="match status" value="1"/>
</dbReference>
<keyword evidence="5 8" id="KW-0812">Transmembrane</keyword>
<evidence type="ECO:0000256" key="6">
    <source>
        <dbReference type="ARBA" id="ARBA00022989"/>
    </source>
</evidence>
<dbReference type="PROSITE" id="PS50928">
    <property type="entry name" value="ABC_TM1"/>
    <property type="match status" value="1"/>
</dbReference>
<keyword evidence="3" id="KW-1003">Cell membrane</keyword>
<evidence type="ECO:0000256" key="4">
    <source>
        <dbReference type="ARBA" id="ARBA00022519"/>
    </source>
</evidence>
<dbReference type="GO" id="GO:0005886">
    <property type="term" value="C:plasma membrane"/>
    <property type="evidence" value="ECO:0007669"/>
    <property type="project" value="UniProtKB-SubCell"/>
</dbReference>
<keyword evidence="11" id="KW-1185">Reference proteome</keyword>
<evidence type="ECO:0000256" key="3">
    <source>
        <dbReference type="ARBA" id="ARBA00022475"/>
    </source>
</evidence>
<evidence type="ECO:0000313" key="11">
    <source>
        <dbReference type="Proteomes" id="UP000031972"/>
    </source>
</evidence>
<dbReference type="RefSeq" id="WP_041056282.1">
    <property type="nucleotide sequence ID" value="NZ_JXRR01000011.1"/>
</dbReference>
<dbReference type="PANTHER" id="PTHR43357:SF4">
    <property type="entry name" value="INNER MEMBRANE ABC TRANSPORTER PERMEASE PROTEIN YDCV"/>
    <property type="match status" value="1"/>
</dbReference>
<dbReference type="InterPro" id="IPR035906">
    <property type="entry name" value="MetI-like_sf"/>
</dbReference>
<evidence type="ECO:0000256" key="5">
    <source>
        <dbReference type="ARBA" id="ARBA00022692"/>
    </source>
</evidence>
<proteinExistence type="inferred from homology"/>
<reference evidence="10 11" key="1">
    <citation type="submission" date="2015-01" db="EMBL/GenBank/DDBJ databases">
        <title>Jeotgalibacillus campisalis genome sequencing.</title>
        <authorList>
            <person name="Goh K.M."/>
            <person name="Chan K.-G."/>
            <person name="Yaakop A.S."/>
            <person name="Ee R."/>
            <person name="Gan H.M."/>
            <person name="Chan C.S."/>
        </authorList>
    </citation>
    <scope>NUCLEOTIDE SEQUENCE [LARGE SCALE GENOMIC DNA]</scope>
    <source>
        <strain evidence="10 11">SF-57</strain>
    </source>
</reference>
<dbReference type="PATRIC" id="fig|220754.4.peg.1356"/>
<dbReference type="AlphaFoldDB" id="A0A0C2VWF9"/>
<organism evidence="10 11">
    <name type="scientific">Jeotgalibacillus campisalis</name>
    <dbReference type="NCBI Taxonomy" id="220754"/>
    <lineage>
        <taxon>Bacteria</taxon>
        <taxon>Bacillati</taxon>
        <taxon>Bacillota</taxon>
        <taxon>Bacilli</taxon>
        <taxon>Bacillales</taxon>
        <taxon>Caryophanaceae</taxon>
        <taxon>Jeotgalibacillus</taxon>
    </lineage>
</organism>
<name>A0A0C2VWF9_9BACL</name>
<dbReference type="InterPro" id="IPR000515">
    <property type="entry name" value="MetI-like"/>
</dbReference>
<dbReference type="EMBL" id="JXRR01000011">
    <property type="protein sequence ID" value="KIL48746.1"/>
    <property type="molecule type" value="Genomic_DNA"/>
</dbReference>
<feature type="transmembrane region" description="Helical" evidence="8">
    <location>
        <begin position="198"/>
        <end position="220"/>
    </location>
</feature>
<evidence type="ECO:0000256" key="2">
    <source>
        <dbReference type="ARBA" id="ARBA00022448"/>
    </source>
</evidence>
<keyword evidence="7 8" id="KW-0472">Membrane</keyword>
<evidence type="ECO:0000259" key="9">
    <source>
        <dbReference type="PROSITE" id="PS50928"/>
    </source>
</evidence>
<protein>
    <recommendedName>
        <fullName evidence="9">ABC transmembrane type-1 domain-containing protein</fullName>
    </recommendedName>
</protein>
<sequence>MKKPVFYLLSSLLFLLPALMLAVKSFTPVWKWGEPLSFDWTLRGWEVFLMDSRIYEALLLSILIALTVTFLNLFVGILAGKALSHSDFKGKGLLETFLLLPLFIPTMAAALGLHITMIRLGLANQWLGVVIVHLVPTIPYTIKVMKAGYDRVGSGIIEQAKVLGGGSFHVFRSIELPLLMPSVRSAVFLTVTISMSQYVLTAVIGGGNVITLPIIYYPFLQSVNDTVMAAFSIAFALLPVIAVAVVELLSKLLTYKGTLVNRGVT</sequence>
<dbReference type="GO" id="GO:0055085">
    <property type="term" value="P:transmembrane transport"/>
    <property type="evidence" value="ECO:0007669"/>
    <property type="project" value="InterPro"/>
</dbReference>
<feature type="transmembrane region" description="Helical" evidence="8">
    <location>
        <begin position="57"/>
        <end position="80"/>
    </location>
</feature>
<evidence type="ECO:0000256" key="8">
    <source>
        <dbReference type="RuleBase" id="RU363032"/>
    </source>
</evidence>
<dbReference type="PANTHER" id="PTHR43357">
    <property type="entry name" value="INNER MEMBRANE ABC TRANSPORTER PERMEASE PROTEIN YDCV"/>
    <property type="match status" value="1"/>
</dbReference>
<dbReference type="Gene3D" id="1.10.3720.10">
    <property type="entry name" value="MetI-like"/>
    <property type="match status" value="1"/>
</dbReference>
<evidence type="ECO:0000313" key="10">
    <source>
        <dbReference type="EMBL" id="KIL48746.1"/>
    </source>
</evidence>
<feature type="transmembrane region" description="Helical" evidence="8">
    <location>
        <begin position="92"/>
        <end position="117"/>
    </location>
</feature>